<dbReference type="Pfam" id="PF03588">
    <property type="entry name" value="Leu_Phe_trans"/>
    <property type="match status" value="2"/>
</dbReference>
<evidence type="ECO:0000313" key="6">
    <source>
        <dbReference type="Proteomes" id="UP001516023"/>
    </source>
</evidence>
<sequence length="403" mass="44971">MPASWYNIISKHGNIESSKHAINLSQTMAKTLAVGCGVHNPTCLRHRCWVSVIMSASRGGKEDESGVRDGSLERTGGLNSDEKEGEEEEARLLLPTYLYPVVRFYCEDFYVSHRFDPTLIVQLIAEGFLPIATSGILLPKLHVERCVLQLRPTCKLHTSKATRKKAKNFSLTINQCFDRVVAGCHAQHGTNWLYPPIVNAFREINRRTIETNGHGADAFLVDSKSNERCGTTQVRLYSVEVWSAESGDLVAGELGHSVGGIYTSLTGFSSQDSAGSVQLLALGKLLKQCGFDYWDLGMEMEYKIKLGAELMRRADFVREVHRTRVQRKHIVLRCTGRRNARELIDWDRVSVTRCGSSGEALKDASLKHDGTDCPDQSSDDKRCKKRVHEDDDVGSEEMTSFSA</sequence>
<dbReference type="GO" id="GO:0016746">
    <property type="term" value="F:acyltransferase activity"/>
    <property type="evidence" value="ECO:0007669"/>
    <property type="project" value="UniProtKB-KW"/>
</dbReference>
<dbReference type="AlphaFoldDB" id="A0ABD3QLP8"/>
<keyword evidence="3" id="KW-0012">Acyltransferase</keyword>
<proteinExistence type="predicted"/>
<keyword evidence="2" id="KW-0808">Transferase</keyword>
<reference evidence="5 6" key="1">
    <citation type="journal article" date="2020" name="G3 (Bethesda)">
        <title>Improved Reference Genome for Cyclotella cryptica CCMP332, a Model for Cell Wall Morphogenesis, Salinity Adaptation, and Lipid Production in Diatoms (Bacillariophyta).</title>
        <authorList>
            <person name="Roberts W.R."/>
            <person name="Downey K.M."/>
            <person name="Ruck E.C."/>
            <person name="Traller J.C."/>
            <person name="Alverson A.J."/>
        </authorList>
    </citation>
    <scope>NUCLEOTIDE SEQUENCE [LARGE SCALE GENOMIC DNA]</scope>
    <source>
        <strain evidence="5 6">CCMP332</strain>
    </source>
</reference>
<dbReference type="SUPFAM" id="SSF55729">
    <property type="entry name" value="Acyl-CoA N-acyltransferases (Nat)"/>
    <property type="match status" value="1"/>
</dbReference>
<feature type="compositionally biased region" description="Basic and acidic residues" evidence="4">
    <location>
        <begin position="60"/>
        <end position="72"/>
    </location>
</feature>
<evidence type="ECO:0000256" key="1">
    <source>
        <dbReference type="ARBA" id="ARBA00022490"/>
    </source>
</evidence>
<comment type="caution">
    <text evidence="5">The sequence shown here is derived from an EMBL/GenBank/DDBJ whole genome shotgun (WGS) entry which is preliminary data.</text>
</comment>
<keyword evidence="6" id="KW-1185">Reference proteome</keyword>
<feature type="region of interest" description="Disordered" evidence="4">
    <location>
        <begin position="60"/>
        <end position="86"/>
    </location>
</feature>
<protein>
    <recommendedName>
        <fullName evidence="7">Leucyl/phenylalanyl-tRNA--protein transferase</fullName>
    </recommendedName>
</protein>
<accession>A0ABD3QLP8</accession>
<dbReference type="PANTHER" id="PTHR30098:SF2">
    <property type="entry name" value="LEUCYL_PHENYLALANYL-TRNA--PROTEIN TRANSFERASE"/>
    <property type="match status" value="1"/>
</dbReference>
<name>A0ABD3QLP8_9STRA</name>
<dbReference type="Proteomes" id="UP001516023">
    <property type="component" value="Unassembled WGS sequence"/>
</dbReference>
<evidence type="ECO:0000256" key="3">
    <source>
        <dbReference type="ARBA" id="ARBA00023315"/>
    </source>
</evidence>
<dbReference type="InterPro" id="IPR016181">
    <property type="entry name" value="Acyl_CoA_acyltransferase"/>
</dbReference>
<organism evidence="5 6">
    <name type="scientific">Cyclotella cryptica</name>
    <dbReference type="NCBI Taxonomy" id="29204"/>
    <lineage>
        <taxon>Eukaryota</taxon>
        <taxon>Sar</taxon>
        <taxon>Stramenopiles</taxon>
        <taxon>Ochrophyta</taxon>
        <taxon>Bacillariophyta</taxon>
        <taxon>Coscinodiscophyceae</taxon>
        <taxon>Thalassiosirophycidae</taxon>
        <taxon>Stephanodiscales</taxon>
        <taxon>Stephanodiscaceae</taxon>
        <taxon>Cyclotella</taxon>
    </lineage>
</organism>
<dbReference type="InterPro" id="IPR042203">
    <property type="entry name" value="Leu/Phe-tRNA_Trfase_C"/>
</dbReference>
<dbReference type="EMBL" id="JABMIG020000033">
    <property type="protein sequence ID" value="KAL3800366.1"/>
    <property type="molecule type" value="Genomic_DNA"/>
</dbReference>
<feature type="region of interest" description="Disordered" evidence="4">
    <location>
        <begin position="363"/>
        <end position="403"/>
    </location>
</feature>
<evidence type="ECO:0008006" key="7">
    <source>
        <dbReference type="Google" id="ProtNLM"/>
    </source>
</evidence>
<keyword evidence="1" id="KW-0963">Cytoplasm</keyword>
<evidence type="ECO:0000256" key="4">
    <source>
        <dbReference type="SAM" id="MobiDB-lite"/>
    </source>
</evidence>
<evidence type="ECO:0000313" key="5">
    <source>
        <dbReference type="EMBL" id="KAL3800366.1"/>
    </source>
</evidence>
<dbReference type="PANTHER" id="PTHR30098">
    <property type="entry name" value="LEUCYL/PHENYLALANYL-TRNA--PROTEIN TRANSFERASE"/>
    <property type="match status" value="1"/>
</dbReference>
<dbReference type="Gene3D" id="3.40.630.70">
    <property type="entry name" value="Leucyl/phenylalanyl-tRNA-protein transferase, C-terminal domain"/>
    <property type="match status" value="1"/>
</dbReference>
<gene>
    <name evidence="5" type="ORF">HJC23_003662</name>
</gene>
<dbReference type="InterPro" id="IPR004616">
    <property type="entry name" value="Leu/Phe-tRNA_Trfase"/>
</dbReference>
<evidence type="ECO:0000256" key="2">
    <source>
        <dbReference type="ARBA" id="ARBA00022679"/>
    </source>
</evidence>